<name>C3XJ77_9HELI</name>
<keyword evidence="2" id="KW-1185">Reference proteome</keyword>
<dbReference type="RefSeq" id="WP_020995670.1">
    <property type="nucleotide sequence ID" value="NZ_KI392037.1"/>
</dbReference>
<reference evidence="1 2" key="1">
    <citation type="journal article" date="2014" name="Genome Announc.">
        <title>Draft genome sequences of six enterohepatic helicobacter species isolated from humans and one from rhesus macaques.</title>
        <authorList>
            <person name="Shen Z."/>
            <person name="Sheh A."/>
            <person name="Young S.K."/>
            <person name="Abouelliel A."/>
            <person name="Ward D.V."/>
            <person name="Earl A.M."/>
            <person name="Fox J.G."/>
        </authorList>
    </citation>
    <scope>NUCLEOTIDE SEQUENCE [LARGE SCALE GENOMIC DNA]</scope>
    <source>
        <strain evidence="1 2">ATCC 43879</strain>
    </source>
</reference>
<comment type="caution">
    <text evidence="1">The sequence shown here is derived from an EMBL/GenBank/DDBJ whole genome shotgun (WGS) entry which is preliminary data.</text>
</comment>
<dbReference type="Proteomes" id="UP000005085">
    <property type="component" value="Unassembled WGS sequence"/>
</dbReference>
<dbReference type="EMBL" id="ACDN02000029">
    <property type="protein sequence ID" value="EEO25066.2"/>
    <property type="molecule type" value="Genomic_DNA"/>
</dbReference>
<dbReference type="eggNOG" id="ENOG5032HW8">
    <property type="taxonomic scope" value="Bacteria"/>
</dbReference>
<protein>
    <submittedName>
        <fullName evidence="1">Uncharacterized protein</fullName>
    </submittedName>
</protein>
<evidence type="ECO:0000313" key="2">
    <source>
        <dbReference type="Proteomes" id="UP000005085"/>
    </source>
</evidence>
<evidence type="ECO:0000313" key="1">
    <source>
        <dbReference type="EMBL" id="EEO25066.2"/>
    </source>
</evidence>
<dbReference type="OrthoDB" id="5323846at2"/>
<proteinExistence type="predicted"/>
<organism evidence="1 2">
    <name type="scientific">Helicobacter bilis ATCC 43879</name>
    <dbReference type="NCBI Taxonomy" id="613026"/>
    <lineage>
        <taxon>Bacteria</taxon>
        <taxon>Pseudomonadati</taxon>
        <taxon>Campylobacterota</taxon>
        <taxon>Epsilonproteobacteria</taxon>
        <taxon>Campylobacterales</taxon>
        <taxon>Helicobacteraceae</taxon>
        <taxon>Helicobacter</taxon>
    </lineage>
</organism>
<dbReference type="AlphaFoldDB" id="C3XJ77"/>
<sequence>MTAMPTQQTQKRSLLGTRIVLDEEKILRENKYDLNKMYELIDEIAKDSGLIKIDKYTYHCKGNDKDLACLGIFVLHHLVEYDWFTLNVKEWNWISEKEGNSDLISRCKKEGEGIWQ</sequence>
<dbReference type="HOGENOM" id="CLU_2258553_0_0_7"/>
<accession>C3XJ77</accession>
<gene>
    <name evidence="1" type="ORF">HRAG_02123</name>
</gene>